<name>A0A803M852_CHEQI</name>
<proteinExistence type="predicted"/>
<protein>
    <submittedName>
        <fullName evidence="1">Uncharacterized protein</fullName>
    </submittedName>
</protein>
<reference evidence="1" key="1">
    <citation type="journal article" date="2017" name="Nature">
        <title>The genome of Chenopodium quinoa.</title>
        <authorList>
            <person name="Jarvis D.E."/>
            <person name="Ho Y.S."/>
            <person name="Lightfoot D.J."/>
            <person name="Schmoeckel S.M."/>
            <person name="Li B."/>
            <person name="Borm T.J.A."/>
            <person name="Ohyanagi H."/>
            <person name="Mineta K."/>
            <person name="Michell C.T."/>
            <person name="Saber N."/>
            <person name="Kharbatia N.M."/>
            <person name="Rupper R.R."/>
            <person name="Sharp A.R."/>
            <person name="Dally N."/>
            <person name="Boughton B.A."/>
            <person name="Woo Y.H."/>
            <person name="Gao G."/>
            <person name="Schijlen E.G.W.M."/>
            <person name="Guo X."/>
            <person name="Momin A.A."/>
            <person name="Negrao S."/>
            <person name="Al-Babili S."/>
            <person name="Gehring C."/>
            <person name="Roessner U."/>
            <person name="Jung C."/>
            <person name="Murphy K."/>
            <person name="Arold S.T."/>
            <person name="Gojobori T."/>
            <person name="van der Linden C.G."/>
            <person name="van Loo E.N."/>
            <person name="Jellen E.N."/>
            <person name="Maughan P.J."/>
            <person name="Tester M."/>
        </authorList>
    </citation>
    <scope>NUCLEOTIDE SEQUENCE [LARGE SCALE GENOMIC DNA]</scope>
    <source>
        <strain evidence="1">cv. PI 614886</strain>
    </source>
</reference>
<dbReference type="AlphaFoldDB" id="A0A803M852"/>
<accession>A0A803M852</accession>
<evidence type="ECO:0000313" key="1">
    <source>
        <dbReference type="EnsemblPlants" id="AUR62025078-RA:cds"/>
    </source>
</evidence>
<organism evidence="1 2">
    <name type="scientific">Chenopodium quinoa</name>
    <name type="common">Quinoa</name>
    <dbReference type="NCBI Taxonomy" id="63459"/>
    <lineage>
        <taxon>Eukaryota</taxon>
        <taxon>Viridiplantae</taxon>
        <taxon>Streptophyta</taxon>
        <taxon>Embryophyta</taxon>
        <taxon>Tracheophyta</taxon>
        <taxon>Spermatophyta</taxon>
        <taxon>Magnoliopsida</taxon>
        <taxon>eudicotyledons</taxon>
        <taxon>Gunneridae</taxon>
        <taxon>Pentapetalae</taxon>
        <taxon>Caryophyllales</taxon>
        <taxon>Chenopodiaceae</taxon>
        <taxon>Chenopodioideae</taxon>
        <taxon>Atripliceae</taxon>
        <taxon>Chenopodium</taxon>
    </lineage>
</organism>
<reference evidence="1" key="2">
    <citation type="submission" date="2021-03" db="UniProtKB">
        <authorList>
            <consortium name="EnsemblPlants"/>
        </authorList>
    </citation>
    <scope>IDENTIFICATION</scope>
</reference>
<dbReference type="EnsemblPlants" id="AUR62025078-RA">
    <property type="protein sequence ID" value="AUR62025078-RA:cds"/>
    <property type="gene ID" value="AUR62025078"/>
</dbReference>
<sequence length="128" mass="14458">MTRLEEVVFRKQDGNEEKVEENMHLQYGDDQGSLINERDIDSSTRLEGSKVEKNEVETFVAKLEATKEVLNGSQESYMKDSGVPMKVDTLKGSNCSSFTSCEGKVAFVNRKKPSSCLRIARPDLHKLR</sequence>
<dbReference type="Proteomes" id="UP000596660">
    <property type="component" value="Unplaced"/>
</dbReference>
<keyword evidence="2" id="KW-1185">Reference proteome</keyword>
<evidence type="ECO:0000313" key="2">
    <source>
        <dbReference type="Proteomes" id="UP000596660"/>
    </source>
</evidence>
<dbReference type="Gramene" id="AUR62025078-RA">
    <property type="protein sequence ID" value="AUR62025078-RA:cds"/>
    <property type="gene ID" value="AUR62025078"/>
</dbReference>